<proteinExistence type="predicted"/>
<keyword evidence="2" id="KW-1185">Reference proteome</keyword>
<dbReference type="InterPro" id="IPR022198">
    <property type="entry name" value="DUF3723"/>
</dbReference>
<sequence>MSDLKKTFLTALLRVGTNLLDFDEKHCPPQLLLDKSSSLVQHRAPRTSHFNQNAVDWLADRFSFKFQPSDQHNHIAAVISQACLHRILDELRTTRQALLSTLQSSTLPRVRNVRIWCPTGKHRVLAAPQNAEWVVQLHCPPDDTPPEVLIELVRQLIYCNLKYYQSHDIVQEWLGRLSPCKRDTLKLLQANKTLSTAFDGLLKFPGLWEGFQLGNIHKHMALHCDEELVNFLAHIQHSWELIANQDRDVAGLIDFATVRLVQSLAPALCHNDRKAICTMFDSGVLFPDVKDHMARRSIRHSLLRVQMVVPSIRSFHENMKFFSIIVKIIRRHLLPGLHRQPFRQSLHEIWKAPARPLVELREGVLQPSLEGLSFETAYWQLVLAALRNFPSLGGDPPKVD</sequence>
<organism evidence="1 2">
    <name type="scientific">Microdochium bolleyi</name>
    <dbReference type="NCBI Taxonomy" id="196109"/>
    <lineage>
        <taxon>Eukaryota</taxon>
        <taxon>Fungi</taxon>
        <taxon>Dikarya</taxon>
        <taxon>Ascomycota</taxon>
        <taxon>Pezizomycotina</taxon>
        <taxon>Sordariomycetes</taxon>
        <taxon>Xylariomycetidae</taxon>
        <taxon>Xylariales</taxon>
        <taxon>Microdochiaceae</taxon>
        <taxon>Microdochium</taxon>
    </lineage>
</organism>
<dbReference type="EMBL" id="KQ964291">
    <property type="protein sequence ID" value="KXJ85184.1"/>
    <property type="molecule type" value="Genomic_DNA"/>
</dbReference>
<protein>
    <submittedName>
        <fullName evidence="1">Uncharacterized protein</fullName>
    </submittedName>
</protein>
<dbReference type="Pfam" id="PF12520">
    <property type="entry name" value="DUF3723"/>
    <property type="match status" value="1"/>
</dbReference>
<dbReference type="OrthoDB" id="4932578at2759"/>
<dbReference type="Proteomes" id="UP000070501">
    <property type="component" value="Unassembled WGS sequence"/>
</dbReference>
<accession>A0A136IJZ1</accession>
<reference evidence="2" key="1">
    <citation type="submission" date="2016-02" db="EMBL/GenBank/DDBJ databases">
        <title>Draft genome sequence of Microdochium bolleyi, a fungal endophyte of beachgrass.</title>
        <authorList>
            <consortium name="DOE Joint Genome Institute"/>
            <person name="David A.S."/>
            <person name="May G."/>
            <person name="Haridas S."/>
            <person name="Lim J."/>
            <person name="Wang M."/>
            <person name="Labutti K."/>
            <person name="Lipzen A."/>
            <person name="Barry K."/>
            <person name="Grigoriev I.V."/>
        </authorList>
    </citation>
    <scope>NUCLEOTIDE SEQUENCE [LARGE SCALE GENOMIC DNA]</scope>
    <source>
        <strain evidence="2">J235TASD1</strain>
    </source>
</reference>
<evidence type="ECO:0000313" key="1">
    <source>
        <dbReference type="EMBL" id="KXJ85184.1"/>
    </source>
</evidence>
<dbReference type="AlphaFoldDB" id="A0A136IJZ1"/>
<dbReference type="InParanoid" id="A0A136IJZ1"/>
<gene>
    <name evidence="1" type="ORF">Micbo1qcDRAFT_223684</name>
</gene>
<name>A0A136IJZ1_9PEZI</name>
<dbReference type="STRING" id="196109.A0A136IJZ1"/>
<feature type="non-terminal residue" evidence="1">
    <location>
        <position position="400"/>
    </location>
</feature>
<evidence type="ECO:0000313" key="2">
    <source>
        <dbReference type="Proteomes" id="UP000070501"/>
    </source>
</evidence>